<feature type="domain" description="N-acetyltransferase ESCO acetyl-transferase" evidence="2">
    <location>
        <begin position="955"/>
        <end position="1019"/>
    </location>
</feature>
<feature type="region of interest" description="Disordered" evidence="1">
    <location>
        <begin position="744"/>
        <end position="767"/>
    </location>
</feature>
<reference evidence="3 4" key="1">
    <citation type="submission" date="2019-08" db="EMBL/GenBank/DDBJ databases">
        <authorList>
            <person name="Alioto T."/>
            <person name="Alioto T."/>
            <person name="Gomez Garrido J."/>
        </authorList>
    </citation>
    <scope>NUCLEOTIDE SEQUENCE [LARGE SCALE GENOMIC DNA]</scope>
</reference>
<dbReference type="InterPro" id="IPR028009">
    <property type="entry name" value="ESCO_Acetyltransf_dom"/>
</dbReference>
<evidence type="ECO:0000313" key="3">
    <source>
        <dbReference type="EMBL" id="VVC35644.1"/>
    </source>
</evidence>
<dbReference type="EMBL" id="CABPRJ010001427">
    <property type="protein sequence ID" value="VVC35644.1"/>
    <property type="molecule type" value="Genomic_DNA"/>
</dbReference>
<sequence length="1022" mass="117273">MASLYSFSASSASSDSENEMRDMQFNINTMDFNKTHFSLKNSSDLSSSCQTSNNSLSYFKKLKRKNEPETRLKNKSIISPYSLLRPLKIDNNLHDSKTKTNYINKKEDFIKKQTEHLNHINLNKEFSTYTMESSSSSADSLNMKHLTQISKIKKIKNSSGSLETHKNKFYTKRKISNINNLNINKENIKPIEFSTSLDSIEFSDVNTHFSSSQNTDLYTNTLKLDDIFLDCSLSGDDLIKNDNYDKNSEKYYPLPNTGSLFIQTKTSNLVSPLKPTQNNISLGIDVDKPLSPPSTDIFNNLSDLNNLMIDDEKNTGFSKPVSPLKPLQMNISFDINDNEPLSQKLTDFNYQSDLNDLMSDESTEDIQNHNADILKPLSFAKPLQMNISSDIDDNEPLSQKSTDFIFQSDLNDLMSDESTEDIQNQNSGILKPLSFAKSLQMNTGFEINNDEILSQKSTDFIFQSNLNDLMSNDKTDEEQNKNVIEIKEQEHIIILNNEHSDINKLKSFSRKVNLNEPKLTSIYNSKSNIENINHEYNNSSLKNKIKNSQIGPKSKNKEFKKQNKSKCFREFDLNEPEPLTSNYFLSNTKSIDSTLKYHQFNKNSKNEIQYTQIDFESQNKASKKPNKSECFHEDYLNESKLSISNYSKSNAESILRIIDSTSKCHQYNNKLQNKIKNTTQIKSEPKKKKCKKSKLLNEPELLTSNYFNSNTESIDSTSNCHQYNSVSKLKIKNIQIDIEPNNNKNIEQNKTKHSHKTTNTTDILPNKKPSSTKIIKKNCSAINTSEDIGLEYDTSKDDYMIELPNGTVIPAFLSTLKPKYGKKLCACGIPTSETPNYWSESFHESLHQNIYKLRFKGNVSDNNTINVKQNNLFYKILILDTEHYNDSDIKKSIKEVNEFVCLEYGIFKTGILSYKNYTYLAVLPNLKVIGYLEVEPIHEAYKINNEQEQPVENKVPAKFGVPKIWVLVKYKNKNVDINLLETFRKKEHLQKEDLAFSLGGCLGVQFIQEYTGNKNILIYKQQ</sequence>
<dbReference type="GO" id="GO:0016740">
    <property type="term" value="F:transferase activity"/>
    <property type="evidence" value="ECO:0007669"/>
    <property type="project" value="UniProtKB-KW"/>
</dbReference>
<accession>A0A5E4MY45</accession>
<evidence type="ECO:0000313" key="4">
    <source>
        <dbReference type="Proteomes" id="UP000325440"/>
    </source>
</evidence>
<name>A0A5E4MY45_9HEMI</name>
<dbReference type="Proteomes" id="UP000325440">
    <property type="component" value="Unassembled WGS sequence"/>
</dbReference>
<dbReference type="AlphaFoldDB" id="A0A5E4MY45"/>
<protein>
    <submittedName>
        <fullName evidence="3">N-acetyltransferase ESCO, acetyl-transferase domain</fullName>
    </submittedName>
</protein>
<organism evidence="3 4">
    <name type="scientific">Cinara cedri</name>
    <dbReference type="NCBI Taxonomy" id="506608"/>
    <lineage>
        <taxon>Eukaryota</taxon>
        <taxon>Metazoa</taxon>
        <taxon>Ecdysozoa</taxon>
        <taxon>Arthropoda</taxon>
        <taxon>Hexapoda</taxon>
        <taxon>Insecta</taxon>
        <taxon>Pterygota</taxon>
        <taxon>Neoptera</taxon>
        <taxon>Paraneoptera</taxon>
        <taxon>Hemiptera</taxon>
        <taxon>Sternorrhyncha</taxon>
        <taxon>Aphidomorpha</taxon>
        <taxon>Aphidoidea</taxon>
        <taxon>Aphididae</taxon>
        <taxon>Lachninae</taxon>
        <taxon>Cinara</taxon>
    </lineage>
</organism>
<dbReference type="OrthoDB" id="6608322at2759"/>
<evidence type="ECO:0000259" key="2">
    <source>
        <dbReference type="Pfam" id="PF13880"/>
    </source>
</evidence>
<keyword evidence="4" id="KW-1185">Reference proteome</keyword>
<proteinExistence type="predicted"/>
<dbReference type="Pfam" id="PF13880">
    <property type="entry name" value="Acetyltransf_13"/>
    <property type="match status" value="1"/>
</dbReference>
<gene>
    <name evidence="3" type="ORF">CINCED_3A010487</name>
</gene>
<feature type="region of interest" description="Disordered" evidence="1">
    <location>
        <begin position="541"/>
        <end position="563"/>
    </location>
</feature>
<evidence type="ECO:0000256" key="1">
    <source>
        <dbReference type="SAM" id="MobiDB-lite"/>
    </source>
</evidence>
<keyword evidence="3" id="KW-0808">Transferase</keyword>